<dbReference type="EMBL" id="CABPSR010000016">
    <property type="protein sequence ID" value="VVE84180.1"/>
    <property type="molecule type" value="Genomic_DNA"/>
</dbReference>
<proteinExistence type="predicted"/>
<dbReference type="Proteomes" id="UP000335538">
    <property type="component" value="Unassembled WGS sequence"/>
</dbReference>
<dbReference type="AlphaFoldDB" id="A0A5E5BIJ7"/>
<protein>
    <submittedName>
        <fullName evidence="1">Uncharacterized protein</fullName>
    </submittedName>
</protein>
<organism evidence="1 2">
    <name type="scientific">Pandoraea sputorum</name>
    <dbReference type="NCBI Taxonomy" id="93222"/>
    <lineage>
        <taxon>Bacteria</taxon>
        <taxon>Pseudomonadati</taxon>
        <taxon>Pseudomonadota</taxon>
        <taxon>Betaproteobacteria</taxon>
        <taxon>Burkholderiales</taxon>
        <taxon>Burkholderiaceae</taxon>
        <taxon>Pandoraea</taxon>
    </lineage>
</organism>
<name>A0A5E5BIJ7_9BURK</name>
<evidence type="ECO:0000313" key="1">
    <source>
        <dbReference type="EMBL" id="VVE84180.1"/>
    </source>
</evidence>
<evidence type="ECO:0000313" key="2">
    <source>
        <dbReference type="Proteomes" id="UP000335538"/>
    </source>
</evidence>
<accession>A0A5E5BIJ7</accession>
<reference evidence="1 2" key="1">
    <citation type="submission" date="2019-08" db="EMBL/GenBank/DDBJ databases">
        <authorList>
            <person name="Peeters C."/>
        </authorList>
    </citation>
    <scope>NUCLEOTIDE SEQUENCE [LARGE SCALE GENOMIC DNA]</scope>
    <source>
        <strain evidence="1 2">LMG 31121</strain>
    </source>
</reference>
<sequence length="369" mass="41397">MAQECGGSTTVLLRSAQVGVRAEDTESAKNELWTAVRNAVNAKSDLTVPESFKNLSEEGKQKVAQLTVDWVFSPVNDETVAWFKAFANDTYIQQYVENTVSQATYKEVTGLGTLKFVGEKIIEYGMLKPAAGDVSPSPQEMDGPAAVENAMREMKMAIRKGVANHHRIVLPESFMKLSERAKQEVTMLTATWVFDPVDEGTHRRFECFVSDICIRPYLKNTLPQETYDVVVRVSSNYVKEKIEKYGMLESDEDAGKRVLIAQDELWDAVLIGVANRRDATTPKSFSLLSARQKQTVVQHVVGQLTSVNWWVFEDHFNRITANEDVKPYLKGTLTQDENAMIQKKLSRCSDDAKKSVADCITAYQMVAED</sequence>
<gene>
    <name evidence="1" type="ORF">PSP31121_04639</name>
</gene>